<name>A0ABU0LK03_XANAG</name>
<reference evidence="2 3" key="1">
    <citation type="submission" date="2023-07" db="EMBL/GenBank/DDBJ databases">
        <title>Genomic Encyclopedia of Type Strains, Phase IV (KMG-IV): sequencing the most valuable type-strain genomes for metagenomic binning, comparative biology and taxonomic classification.</title>
        <authorList>
            <person name="Goeker M."/>
        </authorList>
    </citation>
    <scope>NUCLEOTIDE SEQUENCE [LARGE SCALE GENOMIC DNA]</scope>
    <source>
        <strain evidence="2 3">DSM 3770</strain>
    </source>
</reference>
<evidence type="ECO:0000313" key="2">
    <source>
        <dbReference type="EMBL" id="MDQ0507472.1"/>
    </source>
</evidence>
<dbReference type="Proteomes" id="UP001241747">
    <property type="component" value="Unassembled WGS sequence"/>
</dbReference>
<keyword evidence="1" id="KW-0472">Membrane</keyword>
<keyword evidence="1" id="KW-0812">Transmembrane</keyword>
<proteinExistence type="predicted"/>
<keyword evidence="1" id="KW-1133">Transmembrane helix</keyword>
<sequence length="65" mass="7101">MWGRLAEACHLDHVRHARGGEPMVNRRRRATARIRYPEEAAMMVRLASVAAVVSAAVAIAALVAH</sequence>
<organism evidence="2 3">
    <name type="scientific">Xanthobacter agilis</name>
    <dbReference type="NCBI Taxonomy" id="47492"/>
    <lineage>
        <taxon>Bacteria</taxon>
        <taxon>Pseudomonadati</taxon>
        <taxon>Pseudomonadota</taxon>
        <taxon>Alphaproteobacteria</taxon>
        <taxon>Hyphomicrobiales</taxon>
        <taxon>Xanthobacteraceae</taxon>
        <taxon>Xanthobacter</taxon>
    </lineage>
</organism>
<feature type="transmembrane region" description="Helical" evidence="1">
    <location>
        <begin position="43"/>
        <end position="64"/>
    </location>
</feature>
<dbReference type="EMBL" id="JAUSVY010000020">
    <property type="protein sequence ID" value="MDQ0507472.1"/>
    <property type="molecule type" value="Genomic_DNA"/>
</dbReference>
<keyword evidence="3" id="KW-1185">Reference proteome</keyword>
<evidence type="ECO:0000256" key="1">
    <source>
        <dbReference type="SAM" id="Phobius"/>
    </source>
</evidence>
<evidence type="ECO:0000313" key="3">
    <source>
        <dbReference type="Proteomes" id="UP001241747"/>
    </source>
</evidence>
<protein>
    <submittedName>
        <fullName evidence="2">Uncharacterized protein</fullName>
    </submittedName>
</protein>
<accession>A0ABU0LK03</accession>
<gene>
    <name evidence="2" type="ORF">QOZ94_004296</name>
</gene>
<comment type="caution">
    <text evidence="2">The sequence shown here is derived from an EMBL/GenBank/DDBJ whole genome shotgun (WGS) entry which is preliminary data.</text>
</comment>